<sequence>MDPRVDDYINQQEHWQDELRLLRQIALDCELSETIKWKQPCYMHNGKNVLLLGAFKAHAFMSFLKGALIDDVHNILTKPGENTRSGRIAAFTKVTDIKKQTPALKDYIFQAIELENKGMSIPAASESVEIPDELEAVFDSDSDFKEAFLALTPGRQRGYVLNFTAPKQSKTRTTRINKYRDRILKGKGIHDCVCGHSKKMPNCDGSHKFLN</sequence>
<gene>
    <name evidence="2" type="ORF">C1T31_08795</name>
</gene>
<dbReference type="InterPro" id="IPR042216">
    <property type="entry name" value="MitoNEET_CISD"/>
</dbReference>
<dbReference type="AlphaFoldDB" id="A0A2K1DYH0"/>
<evidence type="ECO:0000259" key="1">
    <source>
        <dbReference type="Pfam" id="PF08818"/>
    </source>
</evidence>
<dbReference type="RefSeq" id="WP_103052118.1">
    <property type="nucleotide sequence ID" value="NZ_POWF01000004.1"/>
</dbReference>
<evidence type="ECO:0000313" key="2">
    <source>
        <dbReference type="EMBL" id="PNQ73078.1"/>
    </source>
</evidence>
<dbReference type="OrthoDB" id="214150at2"/>
<reference evidence="2 3" key="1">
    <citation type="submission" date="2018-01" db="EMBL/GenBank/DDBJ databases">
        <title>The draft genome of Hanstruepera neustonica JCM19743.</title>
        <authorList>
            <person name="He R.-H."/>
            <person name="Du Z.-J."/>
        </authorList>
    </citation>
    <scope>NUCLEOTIDE SEQUENCE [LARGE SCALE GENOMIC DNA]</scope>
    <source>
        <strain evidence="2 3">JCM19743</strain>
    </source>
</reference>
<accession>A0A2K1DYH0</accession>
<dbReference type="InterPro" id="IPR014922">
    <property type="entry name" value="YdhG-like"/>
</dbReference>
<dbReference type="Gene3D" id="3.90.1150.200">
    <property type="match status" value="1"/>
</dbReference>
<dbReference type="PIRSF" id="PIRSF021308">
    <property type="entry name" value="UCP021308"/>
    <property type="match status" value="1"/>
</dbReference>
<dbReference type="EMBL" id="POWF01000004">
    <property type="protein sequence ID" value="PNQ73078.1"/>
    <property type="molecule type" value="Genomic_DNA"/>
</dbReference>
<dbReference type="InterPro" id="IPR016786">
    <property type="entry name" value="YdeI_bac"/>
</dbReference>
<organism evidence="2 3">
    <name type="scientific">Hanstruepera neustonica</name>
    <dbReference type="NCBI Taxonomy" id="1445657"/>
    <lineage>
        <taxon>Bacteria</taxon>
        <taxon>Pseudomonadati</taxon>
        <taxon>Bacteroidota</taxon>
        <taxon>Flavobacteriia</taxon>
        <taxon>Flavobacteriales</taxon>
        <taxon>Flavobacteriaceae</taxon>
        <taxon>Hanstruepera</taxon>
    </lineage>
</organism>
<dbReference type="Proteomes" id="UP000236641">
    <property type="component" value="Unassembled WGS sequence"/>
</dbReference>
<dbReference type="Gene3D" id="3.40.5.90">
    <property type="entry name" value="CDGSH iron-sulfur domain, mitoNEET-type"/>
    <property type="match status" value="1"/>
</dbReference>
<feature type="domain" description="YdhG-like" evidence="1">
    <location>
        <begin position="15"/>
        <end position="112"/>
    </location>
</feature>
<dbReference type="Pfam" id="PF13376">
    <property type="entry name" value="OmdA"/>
    <property type="match status" value="1"/>
</dbReference>
<keyword evidence="3" id="KW-1185">Reference proteome</keyword>
<name>A0A2K1DYH0_9FLAO</name>
<evidence type="ECO:0000313" key="3">
    <source>
        <dbReference type="Proteomes" id="UP000236641"/>
    </source>
</evidence>
<proteinExistence type="predicted"/>
<dbReference type="Pfam" id="PF08818">
    <property type="entry name" value="DUF1801"/>
    <property type="match status" value="1"/>
</dbReference>
<dbReference type="SUPFAM" id="SSF159888">
    <property type="entry name" value="YdhG-like"/>
    <property type="match status" value="1"/>
</dbReference>
<protein>
    <recommendedName>
        <fullName evidence="1">YdhG-like domain-containing protein</fullName>
    </recommendedName>
</protein>
<comment type="caution">
    <text evidence="2">The sequence shown here is derived from an EMBL/GenBank/DDBJ whole genome shotgun (WGS) entry which is preliminary data.</text>
</comment>